<keyword evidence="3" id="KW-1185">Reference proteome</keyword>
<dbReference type="InterPro" id="IPR017880">
    <property type="entry name" value="KilA_N"/>
</dbReference>
<dbReference type="RefSeq" id="WP_107866935.1">
    <property type="nucleotide sequence ID" value="NZ_QAON01000024.1"/>
</dbReference>
<protein>
    <submittedName>
        <fullName evidence="2">ORF6C domain-containing protein</fullName>
    </submittedName>
</protein>
<dbReference type="InterPro" id="IPR018004">
    <property type="entry name" value="KilA/APSES_HTH"/>
</dbReference>
<reference evidence="2 3" key="1">
    <citation type="submission" date="2018-04" db="EMBL/GenBank/DDBJ databases">
        <title>Genomic Encyclopedia of Archaeal and Bacterial Type Strains, Phase II (KMG-II): from individual species to whole genera.</title>
        <authorList>
            <person name="Goeker M."/>
        </authorList>
    </citation>
    <scope>NUCLEOTIDE SEQUENCE [LARGE SCALE GENOMIC DNA]</scope>
    <source>
        <strain evidence="2 3">DSM 5822</strain>
    </source>
</reference>
<feature type="domain" description="KilA-N" evidence="1">
    <location>
        <begin position="15"/>
        <end position="118"/>
    </location>
</feature>
<dbReference type="OrthoDB" id="5298460at2"/>
<proteinExistence type="predicted"/>
<gene>
    <name evidence="2" type="ORF">C8N29_12418</name>
</gene>
<comment type="caution">
    <text evidence="2">The sequence shown here is derived from an EMBL/GenBank/DDBJ whole genome shotgun (WGS) entry which is preliminary data.</text>
</comment>
<dbReference type="PROSITE" id="PS51301">
    <property type="entry name" value="KILA_N"/>
    <property type="match status" value="1"/>
</dbReference>
<name>A0A2T5ITB9_9GAMM</name>
<organism evidence="2 3">
    <name type="scientific">Agitococcus lubricus</name>
    <dbReference type="NCBI Taxonomy" id="1077255"/>
    <lineage>
        <taxon>Bacteria</taxon>
        <taxon>Pseudomonadati</taxon>
        <taxon>Pseudomonadota</taxon>
        <taxon>Gammaproteobacteria</taxon>
        <taxon>Moraxellales</taxon>
        <taxon>Moraxellaceae</taxon>
        <taxon>Agitococcus</taxon>
    </lineage>
</organism>
<dbReference type="EMBL" id="QAON01000024">
    <property type="protein sequence ID" value="PTQ87096.1"/>
    <property type="molecule type" value="Genomic_DNA"/>
</dbReference>
<dbReference type="Proteomes" id="UP000244223">
    <property type="component" value="Unassembled WGS sequence"/>
</dbReference>
<dbReference type="SMART" id="SM01252">
    <property type="entry name" value="KilA-N"/>
    <property type="match status" value="1"/>
</dbReference>
<dbReference type="InterPro" id="IPR018878">
    <property type="entry name" value="ORF6C_dom"/>
</dbReference>
<sequence>MTTLAQNQSFEQTAIATPISFSILDNNIRVVDGLYSLNDLHKASGSEDKNSPKLFVRNQQTQDLINEISQGTDLHLAIKTVHGGTLRGTYVCRELVYAYAMWISAKFHLLVIRAFDAMYSQKTPILTTDLRFQIPDIIHELVSQGVAAKGTIYNRLYRRFDVNSYKEIPLEQCQKAIDYLKAMVKPNHNQAAIKINDGEHYLVVKNGVVIWEKMLKSHCNDIPKNTIKNPVLMLEHIREVVGEFVGQPALEHKPLESENNLVMISRDTTNKVMDYFAALRHEINRLGGKLPVAPNFDKEAIVRAVVTDMMDSSRMLVSFDFITGKPQITFVPNDCFVATRDNLAQVIAGGDGIPKKYLPDIIKAAVNRLSDN</sequence>
<accession>A0A2T5ITB9</accession>
<evidence type="ECO:0000313" key="3">
    <source>
        <dbReference type="Proteomes" id="UP000244223"/>
    </source>
</evidence>
<dbReference type="AlphaFoldDB" id="A0A2T5ITB9"/>
<dbReference type="Pfam" id="PF10552">
    <property type="entry name" value="ORF6C"/>
    <property type="match status" value="1"/>
</dbReference>
<dbReference type="Pfam" id="PF04383">
    <property type="entry name" value="KilA-N"/>
    <property type="match status" value="1"/>
</dbReference>
<evidence type="ECO:0000313" key="2">
    <source>
        <dbReference type="EMBL" id="PTQ87096.1"/>
    </source>
</evidence>
<evidence type="ECO:0000259" key="1">
    <source>
        <dbReference type="PROSITE" id="PS51301"/>
    </source>
</evidence>